<reference evidence="1 2" key="1">
    <citation type="journal article" date="2020" name="Microb. Ecol.">
        <title>Ecogenomics of the Marine Benthic Filamentous Cyanobacterium Adonisia.</title>
        <authorList>
            <person name="Walter J.M."/>
            <person name="Coutinho F.H."/>
            <person name="Leomil L."/>
            <person name="Hargreaves P.I."/>
            <person name="Campeao M.E."/>
            <person name="Vieira V.V."/>
            <person name="Silva B.S."/>
            <person name="Fistarol G.O."/>
            <person name="Salomon P.S."/>
            <person name="Sawabe T."/>
            <person name="Mino S."/>
            <person name="Hosokawa M."/>
            <person name="Miyashita H."/>
            <person name="Maruyama F."/>
            <person name="van Verk M.C."/>
            <person name="Dutilh B.E."/>
            <person name="Thompson C.C."/>
            <person name="Thompson F.L."/>
        </authorList>
    </citation>
    <scope>NUCLEOTIDE SEQUENCE [LARGE SCALE GENOMIC DNA]</scope>
    <source>
        <strain evidence="1 2">CCMR0081</strain>
    </source>
</reference>
<accession>A0A6M0RGC2</accession>
<organism evidence="1 2">
    <name type="scientific">Adonisia turfae CCMR0081</name>
    <dbReference type="NCBI Taxonomy" id="2292702"/>
    <lineage>
        <taxon>Bacteria</taxon>
        <taxon>Bacillati</taxon>
        <taxon>Cyanobacteriota</taxon>
        <taxon>Adonisia</taxon>
        <taxon>Adonisia turfae</taxon>
    </lineage>
</organism>
<proteinExistence type="predicted"/>
<name>A0A6M0RGC2_9CYAN</name>
<dbReference type="RefSeq" id="WP_163663220.1">
    <property type="nucleotide sequence ID" value="NZ_QXHD01000004.1"/>
</dbReference>
<evidence type="ECO:0000313" key="2">
    <source>
        <dbReference type="Proteomes" id="UP000481033"/>
    </source>
</evidence>
<comment type="caution">
    <text evidence="1">The sequence shown here is derived from an EMBL/GenBank/DDBJ whole genome shotgun (WGS) entry which is preliminary data.</text>
</comment>
<dbReference type="Gene3D" id="1.10.10.1150">
    <property type="entry name" value="Coenzyme PQQ synthesis protein D (PqqD)"/>
    <property type="match status" value="1"/>
</dbReference>
<dbReference type="Pfam" id="PF05402">
    <property type="entry name" value="PqqD"/>
    <property type="match status" value="1"/>
</dbReference>
<gene>
    <name evidence="1" type="ORF">DXZ20_06230</name>
</gene>
<dbReference type="InterPro" id="IPR008792">
    <property type="entry name" value="PQQD"/>
</dbReference>
<dbReference type="InterPro" id="IPR041881">
    <property type="entry name" value="PqqD_sf"/>
</dbReference>
<protein>
    <submittedName>
        <fullName evidence="1">PqqD family protein</fullName>
    </submittedName>
</protein>
<sequence>MMQFSLDQGLSVTSHVLAQDLAGESVLLNIQTEEYFGLDDVGTHMWQTLIEKESIEMAIATLQTAYDVEPTLLQHDVETLIDELLTHGLVELSAA</sequence>
<keyword evidence="2" id="KW-1185">Reference proteome</keyword>
<dbReference type="AlphaFoldDB" id="A0A6M0RGC2"/>
<dbReference type="EMBL" id="QXHD01000004">
    <property type="protein sequence ID" value="NEZ55278.1"/>
    <property type="molecule type" value="Genomic_DNA"/>
</dbReference>
<dbReference type="Proteomes" id="UP000481033">
    <property type="component" value="Unassembled WGS sequence"/>
</dbReference>
<evidence type="ECO:0000313" key="1">
    <source>
        <dbReference type="EMBL" id="NEZ55278.1"/>
    </source>
</evidence>